<evidence type="ECO:0000256" key="2">
    <source>
        <dbReference type="ARBA" id="ARBA00005866"/>
    </source>
</evidence>
<dbReference type="GO" id="GO:0047938">
    <property type="term" value="F:glucose-6-phosphate 1-epimerase activity"/>
    <property type="evidence" value="ECO:0007669"/>
    <property type="project" value="UniProtKB-UniRule"/>
</dbReference>
<evidence type="ECO:0000256" key="4">
    <source>
        <dbReference type="ARBA" id="ARBA00023235"/>
    </source>
</evidence>
<name>A0A383WMA4_TETOB</name>
<feature type="binding site" evidence="7">
    <location>
        <position position="83"/>
    </location>
    <ligand>
        <name>substrate</name>
    </ligand>
</feature>
<dbReference type="Gene3D" id="2.70.98.10">
    <property type="match status" value="1"/>
</dbReference>
<evidence type="ECO:0000256" key="5">
    <source>
        <dbReference type="PIRNR" id="PIRNR016020"/>
    </source>
</evidence>
<reference evidence="8 9" key="1">
    <citation type="submission" date="2016-10" db="EMBL/GenBank/DDBJ databases">
        <authorList>
            <person name="Cai Z."/>
        </authorList>
    </citation>
    <scope>NUCLEOTIDE SEQUENCE [LARGE SCALE GENOMIC DNA]</scope>
</reference>
<accession>A0A383WMA4</accession>
<feature type="active site" evidence="6">
    <location>
        <position position="257"/>
    </location>
</feature>
<dbReference type="InterPro" id="IPR008183">
    <property type="entry name" value="Aldose_1/G6P_1-epimerase"/>
</dbReference>
<dbReference type="AlphaFoldDB" id="A0A383WMA4"/>
<evidence type="ECO:0000256" key="1">
    <source>
        <dbReference type="ARBA" id="ARBA00001096"/>
    </source>
</evidence>
<feature type="binding site" evidence="7">
    <location>
        <position position="60"/>
    </location>
    <ligand>
        <name>substrate</name>
    </ligand>
</feature>
<dbReference type="EMBL" id="FNXT01001326">
    <property type="protein sequence ID" value="SZX78598.1"/>
    <property type="molecule type" value="Genomic_DNA"/>
</dbReference>
<comment type="similarity">
    <text evidence="2 5">Belongs to the glucose-6-phosphate 1-epimerase family.</text>
</comment>
<dbReference type="PIRSF" id="PIRSF016020">
    <property type="entry name" value="PHexose_mutarotase"/>
    <property type="match status" value="1"/>
</dbReference>
<gene>
    <name evidence="8" type="ORF">BQ4739_LOCUS18919</name>
</gene>
<keyword evidence="9" id="KW-1185">Reference proteome</keyword>
<dbReference type="GO" id="GO:0030246">
    <property type="term" value="F:carbohydrate binding"/>
    <property type="evidence" value="ECO:0007669"/>
    <property type="project" value="UniProtKB-UniRule"/>
</dbReference>
<evidence type="ECO:0000313" key="9">
    <source>
        <dbReference type="Proteomes" id="UP000256970"/>
    </source>
</evidence>
<dbReference type="CDD" id="cd09020">
    <property type="entry name" value="D-hex-6-P-epi_like"/>
    <property type="match status" value="1"/>
</dbReference>
<dbReference type="STRING" id="3088.A0A383WMA4"/>
<feature type="binding site" evidence="7">
    <location>
        <position position="78"/>
    </location>
    <ligand>
        <name>substrate</name>
    </ligand>
</feature>
<dbReference type="InterPro" id="IPR025532">
    <property type="entry name" value="G6P_1-epimerase"/>
</dbReference>
<evidence type="ECO:0000256" key="6">
    <source>
        <dbReference type="PIRSR" id="PIRSR016020-1"/>
    </source>
</evidence>
<dbReference type="Proteomes" id="UP000256970">
    <property type="component" value="Unassembled WGS sequence"/>
</dbReference>
<dbReference type="PANTHER" id="PTHR11122:SF13">
    <property type="entry name" value="GLUCOSE-6-PHOSPHATE 1-EPIMERASE"/>
    <property type="match status" value="1"/>
</dbReference>
<dbReference type="GO" id="GO:0005737">
    <property type="term" value="C:cytoplasm"/>
    <property type="evidence" value="ECO:0007669"/>
    <property type="project" value="TreeGrafter"/>
</dbReference>
<dbReference type="PANTHER" id="PTHR11122">
    <property type="entry name" value="APOSPORY-ASSOCIATED PROTEIN C-RELATED"/>
    <property type="match status" value="1"/>
</dbReference>
<comment type="catalytic activity">
    <reaction evidence="1">
        <text>alpha-D-glucose 6-phosphate = beta-D-glucose 6-phosphate</text>
        <dbReference type="Rhea" id="RHEA:16249"/>
        <dbReference type="ChEBI" id="CHEBI:58225"/>
        <dbReference type="ChEBI" id="CHEBI:58247"/>
        <dbReference type="EC" id="5.1.3.15"/>
    </reaction>
</comment>
<keyword evidence="4 5" id="KW-0413">Isomerase</keyword>
<evidence type="ECO:0000313" key="8">
    <source>
        <dbReference type="EMBL" id="SZX78598.1"/>
    </source>
</evidence>
<evidence type="ECO:0000256" key="3">
    <source>
        <dbReference type="ARBA" id="ARBA00012083"/>
    </source>
</evidence>
<protein>
    <recommendedName>
        <fullName evidence="3 5">glucose-6-phosphate 1-epimerase</fullName>
        <ecNumber evidence="3 5">5.1.3.15</ecNumber>
    </recommendedName>
</protein>
<dbReference type="InterPro" id="IPR011013">
    <property type="entry name" value="Gal_mutarotase_sf_dom"/>
</dbReference>
<feature type="active site" evidence="6">
    <location>
        <position position="153"/>
    </location>
</feature>
<evidence type="ECO:0000256" key="7">
    <source>
        <dbReference type="PIRSR" id="PIRSR016020-2"/>
    </source>
</evidence>
<sequence>MPVVVDESNGMEKLVLKSEQGAIAEVYLHGAHVVSWQDATGKDLMFTSKQAIFKPPKAIRGGVPVCFPQFGQLGPLGQHGFARNTKFDLLQETADSATLVLKAVGDEDEKYPYPFELTVRVQLGQQGDAPTFTQEVAANNTGSEEMSFTAALHTYFKISAIGNVAVSGLDGVTYTDSLQGGQRMQQSGDVIFDQEVDRIYLAVPDSGVQISDSGSGAVFEVHKAGFPDAVVWNPWVAKAQAMADFGDEEYKEMLCIEPAVAGSGPYKLAPGQTWSGSQTLVYKAA</sequence>
<dbReference type="SUPFAM" id="SSF74650">
    <property type="entry name" value="Galactose mutarotase-like"/>
    <property type="match status" value="1"/>
</dbReference>
<dbReference type="InterPro" id="IPR014718">
    <property type="entry name" value="GH-type_carb-bd"/>
</dbReference>
<dbReference type="EC" id="5.1.3.15" evidence="3 5"/>
<dbReference type="GO" id="GO:0005975">
    <property type="term" value="P:carbohydrate metabolic process"/>
    <property type="evidence" value="ECO:0007669"/>
    <property type="project" value="InterPro"/>
</dbReference>
<organism evidence="8 9">
    <name type="scientific">Tetradesmus obliquus</name>
    <name type="common">Green alga</name>
    <name type="synonym">Acutodesmus obliquus</name>
    <dbReference type="NCBI Taxonomy" id="3088"/>
    <lineage>
        <taxon>Eukaryota</taxon>
        <taxon>Viridiplantae</taxon>
        <taxon>Chlorophyta</taxon>
        <taxon>core chlorophytes</taxon>
        <taxon>Chlorophyceae</taxon>
        <taxon>CS clade</taxon>
        <taxon>Sphaeropleales</taxon>
        <taxon>Scenedesmaceae</taxon>
        <taxon>Tetradesmus</taxon>
    </lineage>
</organism>
<proteinExistence type="inferred from homology"/>
<dbReference type="Pfam" id="PF01263">
    <property type="entry name" value="Aldose_epim"/>
    <property type="match status" value="1"/>
</dbReference>